<evidence type="ECO:0000256" key="5">
    <source>
        <dbReference type="ARBA" id="ARBA00022617"/>
    </source>
</evidence>
<proteinExistence type="inferred from homology"/>
<dbReference type="GO" id="GO:0016020">
    <property type="term" value="C:membrane"/>
    <property type="evidence" value="ECO:0007669"/>
    <property type="project" value="UniProtKB-SubCell"/>
</dbReference>
<feature type="transmembrane region" description="Helical" evidence="13">
    <location>
        <begin position="12"/>
        <end position="42"/>
    </location>
</feature>
<dbReference type="EMBL" id="BSPG01000021">
    <property type="protein sequence ID" value="GLS45366.1"/>
    <property type="molecule type" value="Genomic_DNA"/>
</dbReference>
<dbReference type="Gene3D" id="1.20.1300.10">
    <property type="entry name" value="Fumarate reductase/succinate dehydrogenase, transmembrane subunit"/>
    <property type="match status" value="1"/>
</dbReference>
<evidence type="ECO:0000256" key="4">
    <source>
        <dbReference type="ARBA" id="ARBA00020076"/>
    </source>
</evidence>
<evidence type="ECO:0000313" key="17">
    <source>
        <dbReference type="Proteomes" id="UP001156881"/>
    </source>
</evidence>
<name>A0A7W6AP08_9HYPH</name>
<keyword evidence="6 13" id="KW-0812">Transmembrane</keyword>
<dbReference type="InterPro" id="IPR014314">
    <property type="entry name" value="Succ_DH_cytb556"/>
</dbReference>
<sequence>MSAPPRPYRRNALWIAAMVHRVSGIGLALFLPLHFLALGLSLQGAARLDSFLRWTDIPLIKLAEGGLVFLLGVHFLGGLRVLFVENFDWRVNQFRVATAAGGAAAMLAFAFLIRVL</sequence>
<evidence type="ECO:0000256" key="7">
    <source>
        <dbReference type="ARBA" id="ARBA00022723"/>
    </source>
</evidence>
<dbReference type="SUPFAM" id="SSF81343">
    <property type="entry name" value="Fumarate reductase respiratory complex transmembrane subunits"/>
    <property type="match status" value="1"/>
</dbReference>
<reference evidence="14" key="1">
    <citation type="journal article" date="2014" name="Int. J. Syst. Evol. Microbiol.">
        <title>Complete genome of a new Firmicutes species belonging to the dominant human colonic microbiota ('Ruminococcus bicirculans') reveals two chromosomes and a selective capacity to utilize plant glucans.</title>
        <authorList>
            <consortium name="NISC Comparative Sequencing Program"/>
            <person name="Wegmann U."/>
            <person name="Louis P."/>
            <person name="Goesmann A."/>
            <person name="Henrissat B."/>
            <person name="Duncan S.H."/>
            <person name="Flint H.J."/>
        </authorList>
    </citation>
    <scope>NUCLEOTIDE SEQUENCE</scope>
    <source>
        <strain evidence="14">NBRC 107710</strain>
    </source>
</reference>
<keyword evidence="7 12" id="KW-0479">Metal-binding</keyword>
<keyword evidence="10 13" id="KW-0472">Membrane</keyword>
<evidence type="ECO:0000313" key="14">
    <source>
        <dbReference type="EMBL" id="GLS45366.1"/>
    </source>
</evidence>
<keyword evidence="8 13" id="KW-1133">Transmembrane helix</keyword>
<dbReference type="GO" id="GO:0046872">
    <property type="term" value="F:metal ion binding"/>
    <property type="evidence" value="ECO:0007669"/>
    <property type="project" value="UniProtKB-KW"/>
</dbReference>
<comment type="similarity">
    <text evidence="3">Belongs to the cytochrome b560 family.</text>
</comment>
<evidence type="ECO:0000256" key="8">
    <source>
        <dbReference type="ARBA" id="ARBA00022989"/>
    </source>
</evidence>
<feature type="binding site" description="axial binding residue" evidence="12">
    <location>
        <position position="74"/>
    </location>
    <ligand>
        <name>heme</name>
        <dbReference type="ChEBI" id="CHEBI:30413"/>
        <note>ligand shared with second transmembrane subunit</note>
    </ligand>
    <ligandPart>
        <name>Fe</name>
        <dbReference type="ChEBI" id="CHEBI:18248"/>
    </ligandPart>
</feature>
<accession>A0A7W6AP08</accession>
<reference evidence="17" key="2">
    <citation type="journal article" date="2019" name="Int. J. Syst. Evol. Microbiol.">
        <title>The Global Catalogue of Microorganisms (GCM) 10K type strain sequencing project: providing services to taxonomists for standard genome sequencing and annotation.</title>
        <authorList>
            <consortium name="The Broad Institute Genomics Platform"/>
            <consortium name="The Broad Institute Genome Sequencing Center for Infectious Disease"/>
            <person name="Wu L."/>
            <person name="Ma J."/>
        </authorList>
    </citation>
    <scope>NUCLEOTIDE SEQUENCE [LARGE SCALE GENOMIC DNA]</scope>
    <source>
        <strain evidence="17">NBRC 107710</strain>
    </source>
</reference>
<keyword evidence="17" id="KW-1185">Reference proteome</keyword>
<evidence type="ECO:0000313" key="16">
    <source>
        <dbReference type="Proteomes" id="UP000517759"/>
    </source>
</evidence>
<dbReference type="GO" id="GO:0009055">
    <property type="term" value="F:electron transfer activity"/>
    <property type="evidence" value="ECO:0007669"/>
    <property type="project" value="InterPro"/>
</dbReference>
<comment type="subunit">
    <text evidence="11">Part of an enzyme complex containing four subunits: a flavoprotein, an iron-sulfur protein, plus two membrane-anchoring proteins, SdhC and SdhD. The complex can form homotrimers.</text>
</comment>
<dbReference type="GO" id="GO:0006099">
    <property type="term" value="P:tricarboxylic acid cycle"/>
    <property type="evidence" value="ECO:0007669"/>
    <property type="project" value="InterPro"/>
</dbReference>
<evidence type="ECO:0000256" key="1">
    <source>
        <dbReference type="ARBA" id="ARBA00004050"/>
    </source>
</evidence>
<dbReference type="PIRSF" id="PIRSF000178">
    <property type="entry name" value="SDH_cyt_b560"/>
    <property type="match status" value="1"/>
</dbReference>
<dbReference type="InterPro" id="IPR000701">
    <property type="entry name" value="SuccDH_FuR_B_TM-su"/>
</dbReference>
<evidence type="ECO:0000256" key="2">
    <source>
        <dbReference type="ARBA" id="ARBA00004370"/>
    </source>
</evidence>
<evidence type="ECO:0000256" key="9">
    <source>
        <dbReference type="ARBA" id="ARBA00023004"/>
    </source>
</evidence>
<evidence type="ECO:0000256" key="11">
    <source>
        <dbReference type="ARBA" id="ARBA00025912"/>
    </source>
</evidence>
<organism evidence="15 16">
    <name type="scientific">Methylobacterium brachythecii</name>
    <dbReference type="NCBI Taxonomy" id="1176177"/>
    <lineage>
        <taxon>Bacteria</taxon>
        <taxon>Pseudomonadati</taxon>
        <taxon>Pseudomonadota</taxon>
        <taxon>Alphaproteobacteria</taxon>
        <taxon>Hyphomicrobiales</taxon>
        <taxon>Methylobacteriaceae</taxon>
        <taxon>Methylobacterium</taxon>
    </lineage>
</organism>
<reference evidence="14" key="4">
    <citation type="submission" date="2023-01" db="EMBL/GenBank/DDBJ databases">
        <title>Draft genome sequence of Methylobacterium brachythecii strain NBRC 107710.</title>
        <authorList>
            <person name="Sun Q."/>
            <person name="Mori K."/>
        </authorList>
    </citation>
    <scope>NUCLEOTIDE SEQUENCE</scope>
    <source>
        <strain evidence="14">NBRC 107710</strain>
    </source>
</reference>
<dbReference type="RefSeq" id="WP_183509048.1">
    <property type="nucleotide sequence ID" value="NZ_BSPG01000021.1"/>
</dbReference>
<gene>
    <name evidence="14" type="ORF">GCM10007884_33560</name>
    <name evidence="15" type="ORF">GGR33_004340</name>
</gene>
<comment type="cofactor">
    <cofactor evidence="12">
        <name>heme</name>
        <dbReference type="ChEBI" id="CHEBI:30413"/>
    </cofactor>
    <text evidence="12">The heme is bound between the two transmembrane subunits.</text>
</comment>
<dbReference type="Pfam" id="PF01127">
    <property type="entry name" value="Sdh_cyt"/>
    <property type="match status" value="1"/>
</dbReference>
<dbReference type="Proteomes" id="UP000517759">
    <property type="component" value="Unassembled WGS sequence"/>
</dbReference>
<comment type="function">
    <text evidence="1">Membrane-anchoring subunit of succinate dehydrogenase (SDH).</text>
</comment>
<evidence type="ECO:0000313" key="15">
    <source>
        <dbReference type="EMBL" id="MBB3904814.1"/>
    </source>
</evidence>
<comment type="subcellular location">
    <subcellularLocation>
        <location evidence="2">Membrane</location>
    </subcellularLocation>
</comment>
<feature type="transmembrane region" description="Helical" evidence="13">
    <location>
        <begin position="94"/>
        <end position="113"/>
    </location>
</feature>
<keyword evidence="9 12" id="KW-0408">Iron</keyword>
<dbReference type="Proteomes" id="UP001156881">
    <property type="component" value="Unassembled WGS sequence"/>
</dbReference>
<reference evidence="15 16" key="3">
    <citation type="submission" date="2020-08" db="EMBL/GenBank/DDBJ databases">
        <title>Genomic Encyclopedia of Type Strains, Phase IV (KMG-IV): sequencing the most valuable type-strain genomes for metagenomic binning, comparative biology and taxonomic classification.</title>
        <authorList>
            <person name="Goeker M."/>
        </authorList>
    </citation>
    <scope>NUCLEOTIDE SEQUENCE [LARGE SCALE GENOMIC DNA]</scope>
    <source>
        <strain evidence="15 16">DSM 24105</strain>
    </source>
</reference>
<dbReference type="InterPro" id="IPR034804">
    <property type="entry name" value="SQR/QFR_C/D"/>
</dbReference>
<comment type="caution">
    <text evidence="15">The sequence shown here is derived from an EMBL/GenBank/DDBJ whole genome shotgun (WGS) entry which is preliminary data.</text>
</comment>
<evidence type="ECO:0000256" key="13">
    <source>
        <dbReference type="SAM" id="Phobius"/>
    </source>
</evidence>
<evidence type="ECO:0000256" key="12">
    <source>
        <dbReference type="PIRSR" id="PIRSR000178-1"/>
    </source>
</evidence>
<keyword evidence="5 12" id="KW-0349">Heme</keyword>
<feature type="transmembrane region" description="Helical" evidence="13">
    <location>
        <begin position="62"/>
        <end position="82"/>
    </location>
</feature>
<dbReference type="AlphaFoldDB" id="A0A7W6AP08"/>
<dbReference type="EMBL" id="JACIDN010000009">
    <property type="protein sequence ID" value="MBB3904814.1"/>
    <property type="molecule type" value="Genomic_DNA"/>
</dbReference>
<protein>
    <recommendedName>
        <fullName evidence="4">Succinate dehydrogenase cytochrome b556 subunit</fullName>
    </recommendedName>
</protein>
<evidence type="ECO:0000256" key="3">
    <source>
        <dbReference type="ARBA" id="ARBA00007244"/>
    </source>
</evidence>
<evidence type="ECO:0000256" key="6">
    <source>
        <dbReference type="ARBA" id="ARBA00022692"/>
    </source>
</evidence>
<evidence type="ECO:0000256" key="10">
    <source>
        <dbReference type="ARBA" id="ARBA00023136"/>
    </source>
</evidence>